<feature type="compositionally biased region" description="Polar residues" evidence="1">
    <location>
        <begin position="154"/>
        <end position="173"/>
    </location>
</feature>
<dbReference type="InterPro" id="IPR040025">
    <property type="entry name" value="Znf622/Rei1/Reh1"/>
</dbReference>
<dbReference type="InterPro" id="IPR013087">
    <property type="entry name" value="Znf_C2H2_type"/>
</dbReference>
<dbReference type="Pfam" id="PF12756">
    <property type="entry name" value="zf-C2H2_2"/>
    <property type="match status" value="1"/>
</dbReference>
<dbReference type="EMBL" id="CCBN010000002">
    <property type="protein sequence ID" value="CDO52273.1"/>
    <property type="molecule type" value="Genomic_DNA"/>
</dbReference>
<dbReference type="SMART" id="SM00355">
    <property type="entry name" value="ZnF_C2H2"/>
    <property type="match status" value="2"/>
</dbReference>
<feature type="compositionally biased region" description="Acidic residues" evidence="1">
    <location>
        <begin position="330"/>
        <end position="345"/>
    </location>
</feature>
<evidence type="ECO:0000313" key="4">
    <source>
        <dbReference type="EMBL" id="KAF5103906.1"/>
    </source>
</evidence>
<dbReference type="EMBL" id="QQZK01000016">
    <property type="protein sequence ID" value="KAF5103906.1"/>
    <property type="molecule type" value="Genomic_DNA"/>
</dbReference>
<sequence length="468" mass="53014">MEISVSRGVTNEGVPFYTCNTCGLSFPTADLQRLHMKTDWHRYNLKRRVASLPPISSEVFAEKILQQQAQEAEEAAAQQNGGRAKRGTGVRQVTKKDKKREERLQRRLASNQAAEEASEKKRATATAAGIDRPASPSGDSVISSSFSLGEPVRSDNSSISDNHSEIDSQSEANFTELDSETASRADDASTIDGTDNEDEIDRELKRRLARNRAIPPNCCFITDKEFESVEANAEHLWKSYGLFIPERNYLTDLTGLMTYLGEKVGLGNMCLYCGFEGRSLESIRAHMLAKSHVKIPYESIEDKLEISEYYDFSTSYKSRPRRKAAASATAEDDEDEWEDEDEDGNVVEKEDTAGEDKEDDEEDYYQDEAYIDSTGMELAIGNLRVGHRSMARYYRQKFRPENEREGQGTVLAVSNNRPSGGLVRARNMVEERAQKRAWKDIKKADNIQRRREGKNINNQKHYRDELLQ</sequence>
<accession>A0A0J9X502</accession>
<evidence type="ECO:0000313" key="3">
    <source>
        <dbReference type="EMBL" id="CDO52273.1"/>
    </source>
</evidence>
<comment type="caution">
    <text evidence="3">The sequence shown here is derived from an EMBL/GenBank/DDBJ whole genome shotgun (WGS) entry which is preliminary data.</text>
</comment>
<gene>
    <name evidence="3" type="ORF">BN980_GECA02s08392g</name>
    <name evidence="4" type="ORF">DV451_001134</name>
</gene>
<dbReference type="Proteomes" id="UP000242525">
    <property type="component" value="Unassembled WGS sequence"/>
</dbReference>
<feature type="compositionally biased region" description="Basic and acidic residues" evidence="1">
    <location>
        <begin position="346"/>
        <end position="355"/>
    </location>
</feature>
<keyword evidence="5" id="KW-1185">Reference proteome</keyword>
<feature type="compositionally biased region" description="Basic and acidic residues" evidence="1">
    <location>
        <begin position="443"/>
        <end position="454"/>
    </location>
</feature>
<evidence type="ECO:0000259" key="2">
    <source>
        <dbReference type="PROSITE" id="PS00028"/>
    </source>
</evidence>
<name>A0A0J9X502_GEOCN</name>
<dbReference type="Proteomes" id="UP000750522">
    <property type="component" value="Unassembled WGS sequence"/>
</dbReference>
<feature type="region of interest" description="Disordered" evidence="1">
    <location>
        <begin position="443"/>
        <end position="468"/>
    </location>
</feature>
<evidence type="ECO:0000256" key="1">
    <source>
        <dbReference type="SAM" id="MobiDB-lite"/>
    </source>
</evidence>
<dbReference type="STRING" id="1173061.A0A0J9X502"/>
<dbReference type="PROSITE" id="PS00028">
    <property type="entry name" value="ZINC_FINGER_C2H2_1"/>
    <property type="match status" value="1"/>
</dbReference>
<organism evidence="3 5">
    <name type="scientific">Geotrichum candidum</name>
    <name type="common">Oospora lactis</name>
    <name type="synonym">Dipodascus geotrichum</name>
    <dbReference type="NCBI Taxonomy" id="1173061"/>
    <lineage>
        <taxon>Eukaryota</taxon>
        <taxon>Fungi</taxon>
        <taxon>Dikarya</taxon>
        <taxon>Ascomycota</taxon>
        <taxon>Saccharomycotina</taxon>
        <taxon>Dipodascomycetes</taxon>
        <taxon>Dipodascales</taxon>
        <taxon>Dipodascaceae</taxon>
        <taxon>Geotrichum</taxon>
    </lineage>
</organism>
<reference evidence="4" key="2">
    <citation type="journal article" date="2020" name="Front. Microbiol.">
        <title>Phenotypic and Genetic Characterization of the Cheese Ripening Yeast Geotrichum candidum.</title>
        <authorList>
            <person name="Perkins V."/>
            <person name="Vignola S."/>
            <person name="Lessard M.H."/>
            <person name="Plante P.L."/>
            <person name="Corbeil J."/>
            <person name="Dugat-Bony E."/>
            <person name="Frenette M."/>
            <person name="Labrie S."/>
        </authorList>
    </citation>
    <scope>NUCLEOTIDE SEQUENCE</scope>
    <source>
        <strain evidence="4">LMA-70</strain>
    </source>
</reference>
<feature type="region of interest" description="Disordered" evidence="1">
    <location>
        <begin position="321"/>
        <end position="363"/>
    </location>
</feature>
<dbReference type="GO" id="GO:0030687">
    <property type="term" value="C:preribosome, large subunit precursor"/>
    <property type="evidence" value="ECO:0007669"/>
    <property type="project" value="TreeGrafter"/>
</dbReference>
<feature type="region of interest" description="Disordered" evidence="1">
    <location>
        <begin position="73"/>
        <end position="198"/>
    </location>
</feature>
<dbReference type="PANTHER" id="PTHR13182:SF8">
    <property type="entry name" value="CYTOPLASMIC 60S SUBUNIT BIOGENESIS FACTOR ZNF622"/>
    <property type="match status" value="1"/>
</dbReference>
<dbReference type="InterPro" id="IPR041661">
    <property type="entry name" value="ZN622/Rei1/Reh1_Znf-C2H2"/>
</dbReference>
<feature type="domain" description="C2H2-type" evidence="2">
    <location>
        <begin position="19"/>
        <end position="41"/>
    </location>
</feature>
<proteinExistence type="predicted"/>
<dbReference type="OrthoDB" id="19329at2759"/>
<dbReference type="PANTHER" id="PTHR13182">
    <property type="entry name" value="ZINC FINGER PROTEIN 622"/>
    <property type="match status" value="1"/>
</dbReference>
<protein>
    <submittedName>
        <fullName evidence="3">Similar to Saccharomyces cerevisiae YLR387C REH1 Cytoplasmic 60S subunit biogenesis factorr, associates with pre-60S particles</fullName>
    </submittedName>
</protein>
<reference evidence="4" key="3">
    <citation type="submission" date="2020-01" db="EMBL/GenBank/DDBJ databases">
        <authorList>
            <person name="Perkins V."/>
            <person name="Lessard M.-H."/>
            <person name="Dugat-Bony E."/>
            <person name="Frenette M."/>
            <person name="Labrie S."/>
        </authorList>
    </citation>
    <scope>NUCLEOTIDE SEQUENCE</scope>
    <source>
        <strain evidence="4">LMA-70</strain>
    </source>
</reference>
<dbReference type="GO" id="GO:0042273">
    <property type="term" value="P:ribosomal large subunit biogenesis"/>
    <property type="evidence" value="ECO:0007669"/>
    <property type="project" value="TreeGrafter"/>
</dbReference>
<feature type="compositionally biased region" description="Polar residues" evidence="1">
    <location>
        <begin position="137"/>
        <end position="147"/>
    </location>
</feature>
<reference evidence="3 5" key="1">
    <citation type="submission" date="2014-03" db="EMBL/GenBank/DDBJ databases">
        <authorList>
            <person name="Casaregola S."/>
        </authorList>
    </citation>
    <scope>NUCLEOTIDE SEQUENCE [LARGE SCALE GENOMIC DNA]</scope>
    <source>
        <strain evidence="3 5">CLIB 918</strain>
    </source>
</reference>
<evidence type="ECO:0000313" key="5">
    <source>
        <dbReference type="Proteomes" id="UP000242525"/>
    </source>
</evidence>
<dbReference type="AlphaFoldDB" id="A0A0J9X502"/>